<protein>
    <submittedName>
        <fullName evidence="2">Uncharacterized protein</fullName>
    </submittedName>
</protein>
<proteinExistence type="predicted"/>
<evidence type="ECO:0000313" key="3">
    <source>
        <dbReference type="Proteomes" id="UP001558101"/>
    </source>
</evidence>
<dbReference type="EMBL" id="JBFQXQ010000001">
    <property type="protein sequence ID" value="MEX3171642.1"/>
    <property type="molecule type" value="Genomic_DNA"/>
</dbReference>
<feature type="transmembrane region" description="Helical" evidence="1">
    <location>
        <begin position="6"/>
        <end position="29"/>
    </location>
</feature>
<evidence type="ECO:0000313" key="2">
    <source>
        <dbReference type="EMBL" id="MEX3171642.1"/>
    </source>
</evidence>
<gene>
    <name evidence="2" type="ORF">AB4M04_06060</name>
</gene>
<dbReference type="RefSeq" id="WP_368453296.1">
    <property type="nucleotide sequence ID" value="NZ_JBFQXQ010000001.1"/>
</dbReference>
<reference evidence="2 3" key="1">
    <citation type="submission" date="2024-07" db="EMBL/GenBank/DDBJ databases">
        <title>Genomes of novel Serratia strains from suburban soil.</title>
        <authorList>
            <person name="Markert E.X."/>
            <person name="Severe K."/>
            <person name="Severe L."/>
            <person name="Twing K.I."/>
            <person name="Ward L.M."/>
        </authorList>
    </citation>
    <scope>NUCLEOTIDE SEQUENCE [LARGE SCALE GENOMIC DNA]</scope>
    <source>
        <strain evidence="2 3">3C-UT</strain>
    </source>
</reference>
<keyword evidence="1" id="KW-0472">Membrane</keyword>
<comment type="caution">
    <text evidence="2">The sequence shown here is derived from an EMBL/GenBank/DDBJ whole genome shotgun (WGS) entry which is preliminary data.</text>
</comment>
<sequence>MEITTVNQLIAAGSGLFGAIIGAAVSGLVNYRIEHSKRDYEKKSYAAGFLGEIQALQMIIRERGYLDSFSSLLQSPEILKGESVGMYYVLIPDDYARFYNANMSKVGVLGPEKTSKIIQYHQLLQAIVQDFKPESYVSKNGFTKENIEENIQLLTAALYLGDEILNG</sequence>
<organism evidence="2 3">
    <name type="scientific">Serratia quinivorans</name>
    <dbReference type="NCBI Taxonomy" id="137545"/>
    <lineage>
        <taxon>Bacteria</taxon>
        <taxon>Pseudomonadati</taxon>
        <taxon>Pseudomonadota</taxon>
        <taxon>Gammaproteobacteria</taxon>
        <taxon>Enterobacterales</taxon>
        <taxon>Yersiniaceae</taxon>
        <taxon>Serratia</taxon>
    </lineage>
</organism>
<accession>A0ABV3UDH1</accession>
<evidence type="ECO:0000256" key="1">
    <source>
        <dbReference type="SAM" id="Phobius"/>
    </source>
</evidence>
<keyword evidence="3" id="KW-1185">Reference proteome</keyword>
<name>A0ABV3UDH1_9GAMM</name>
<keyword evidence="1" id="KW-0812">Transmembrane</keyword>
<dbReference type="Proteomes" id="UP001558101">
    <property type="component" value="Unassembled WGS sequence"/>
</dbReference>
<keyword evidence="1" id="KW-1133">Transmembrane helix</keyword>